<dbReference type="InterPro" id="IPR015421">
    <property type="entry name" value="PyrdxlP-dep_Trfase_major"/>
</dbReference>
<name>A0ABW3S1C2_9BACL</name>
<evidence type="ECO:0000256" key="5">
    <source>
        <dbReference type="ARBA" id="ARBA00023015"/>
    </source>
</evidence>
<dbReference type="InterPro" id="IPR036388">
    <property type="entry name" value="WH-like_DNA-bd_sf"/>
</dbReference>
<proteinExistence type="inferred from homology"/>
<dbReference type="SUPFAM" id="SSF53383">
    <property type="entry name" value="PLP-dependent transferases"/>
    <property type="match status" value="1"/>
</dbReference>
<keyword evidence="3 9" id="KW-0808">Transferase</keyword>
<dbReference type="PANTHER" id="PTHR46577">
    <property type="entry name" value="HTH-TYPE TRANSCRIPTIONAL REGULATORY PROTEIN GABR"/>
    <property type="match status" value="1"/>
</dbReference>
<dbReference type="InterPro" id="IPR051446">
    <property type="entry name" value="HTH_trans_reg/aminotransferase"/>
</dbReference>
<dbReference type="InterPro" id="IPR036390">
    <property type="entry name" value="WH_DNA-bd_sf"/>
</dbReference>
<dbReference type="InterPro" id="IPR004839">
    <property type="entry name" value="Aminotransferase_I/II_large"/>
</dbReference>
<protein>
    <submittedName>
        <fullName evidence="9">PLP-dependent aminotransferase family protein</fullName>
    </submittedName>
</protein>
<comment type="caution">
    <text evidence="9">The sequence shown here is derived from an EMBL/GenBank/DDBJ whole genome shotgun (WGS) entry which is preliminary data.</text>
</comment>
<evidence type="ECO:0000313" key="9">
    <source>
        <dbReference type="EMBL" id="MFD1178201.1"/>
    </source>
</evidence>
<reference evidence="10" key="1">
    <citation type="journal article" date="2019" name="Int. J. Syst. Evol. Microbiol.">
        <title>The Global Catalogue of Microorganisms (GCM) 10K type strain sequencing project: providing services to taxonomists for standard genome sequencing and annotation.</title>
        <authorList>
            <consortium name="The Broad Institute Genomics Platform"/>
            <consortium name="The Broad Institute Genome Sequencing Center for Infectious Disease"/>
            <person name="Wu L."/>
            <person name="Ma J."/>
        </authorList>
    </citation>
    <scope>NUCLEOTIDE SEQUENCE [LARGE SCALE GENOMIC DNA]</scope>
    <source>
        <strain evidence="10">CCUG 59189</strain>
    </source>
</reference>
<sequence length="466" mass="53200">MKELLLSFQDNSPKYKQIYHFIRELIENGELRANTHLPSIRQLADLLHVSRNTTLVAYEQLLAEGFIRSDSRRGYYVEDFENTDIHVSRSQQQTEQIREATRDRAPFIDFRIGGVDAEAFPLKAWRRCTNKVLQEASTYVYGDRQGDPYLREQIAGYLLQSRGIRTHADSIVIGSSMQHLLLHLSILLKSEGFSSLAVENPGYDGARTVFGLQGFQLEPIGVSPKGLIIEQLEHTKARLAYITPSHHFPTGVTMPMYKRHQLLKWASDRSGYIIEDDYDSEFRYKQKPIPALSSLQQNDSVIYVSTFSKSFLPSIRLSYMILPPKLLDKYKMLFAAMEQAASGIHQRTMAYFMEGGFWDSHVRKMRALYKRKMNTLVTAFSEVFGDTVQVIGADSGLYVLIRPQLHKKESELIKQALSCGVKVYPTSHYYMNNPPNGPQLQVGISNITEENIRTGAKLLQKAWISS</sequence>
<dbReference type="Pfam" id="PF00155">
    <property type="entry name" value="Aminotran_1_2"/>
    <property type="match status" value="1"/>
</dbReference>
<comment type="cofactor">
    <cofactor evidence="1">
        <name>pyridoxal 5'-phosphate</name>
        <dbReference type="ChEBI" id="CHEBI:597326"/>
    </cofactor>
</comment>
<keyword evidence="6" id="KW-0238">DNA-binding</keyword>
<dbReference type="InterPro" id="IPR000524">
    <property type="entry name" value="Tscrpt_reg_HTH_GntR"/>
</dbReference>
<evidence type="ECO:0000256" key="7">
    <source>
        <dbReference type="ARBA" id="ARBA00023163"/>
    </source>
</evidence>
<dbReference type="Proteomes" id="UP001597262">
    <property type="component" value="Unassembled WGS sequence"/>
</dbReference>
<dbReference type="CDD" id="cd00609">
    <property type="entry name" value="AAT_like"/>
    <property type="match status" value="1"/>
</dbReference>
<keyword evidence="4" id="KW-0663">Pyridoxal phosphate</keyword>
<evidence type="ECO:0000259" key="8">
    <source>
        <dbReference type="PROSITE" id="PS50949"/>
    </source>
</evidence>
<evidence type="ECO:0000256" key="3">
    <source>
        <dbReference type="ARBA" id="ARBA00022576"/>
    </source>
</evidence>
<keyword evidence="10" id="KW-1185">Reference proteome</keyword>
<dbReference type="Pfam" id="PF00392">
    <property type="entry name" value="GntR"/>
    <property type="match status" value="1"/>
</dbReference>
<dbReference type="RefSeq" id="WP_379320642.1">
    <property type="nucleotide sequence ID" value="NZ_JBHTLM010000014.1"/>
</dbReference>
<feature type="domain" description="HTH gntR-type" evidence="8">
    <location>
        <begin position="12"/>
        <end position="80"/>
    </location>
</feature>
<dbReference type="InterPro" id="IPR015424">
    <property type="entry name" value="PyrdxlP-dep_Trfase"/>
</dbReference>
<dbReference type="GO" id="GO:0008483">
    <property type="term" value="F:transaminase activity"/>
    <property type="evidence" value="ECO:0007669"/>
    <property type="project" value="UniProtKB-KW"/>
</dbReference>
<dbReference type="CDD" id="cd07377">
    <property type="entry name" value="WHTH_GntR"/>
    <property type="match status" value="1"/>
</dbReference>
<evidence type="ECO:0000256" key="6">
    <source>
        <dbReference type="ARBA" id="ARBA00023125"/>
    </source>
</evidence>
<dbReference type="Gene3D" id="1.10.10.10">
    <property type="entry name" value="Winged helix-like DNA-binding domain superfamily/Winged helix DNA-binding domain"/>
    <property type="match status" value="1"/>
</dbReference>
<gene>
    <name evidence="9" type="ORF">ACFQ3W_18070</name>
</gene>
<dbReference type="SMART" id="SM00345">
    <property type="entry name" value="HTH_GNTR"/>
    <property type="match status" value="1"/>
</dbReference>
<comment type="similarity">
    <text evidence="2">In the C-terminal section; belongs to the class-I pyridoxal-phosphate-dependent aminotransferase family.</text>
</comment>
<accession>A0ABW3S1C2</accession>
<evidence type="ECO:0000313" key="10">
    <source>
        <dbReference type="Proteomes" id="UP001597262"/>
    </source>
</evidence>
<dbReference type="EMBL" id="JBHTLM010000014">
    <property type="protein sequence ID" value="MFD1178201.1"/>
    <property type="molecule type" value="Genomic_DNA"/>
</dbReference>
<organism evidence="9 10">
    <name type="scientific">Paenibacillus puldeungensis</name>
    <dbReference type="NCBI Taxonomy" id="696536"/>
    <lineage>
        <taxon>Bacteria</taxon>
        <taxon>Bacillati</taxon>
        <taxon>Bacillota</taxon>
        <taxon>Bacilli</taxon>
        <taxon>Bacillales</taxon>
        <taxon>Paenibacillaceae</taxon>
        <taxon>Paenibacillus</taxon>
    </lineage>
</organism>
<dbReference type="PROSITE" id="PS50949">
    <property type="entry name" value="HTH_GNTR"/>
    <property type="match status" value="1"/>
</dbReference>
<evidence type="ECO:0000256" key="1">
    <source>
        <dbReference type="ARBA" id="ARBA00001933"/>
    </source>
</evidence>
<keyword evidence="5" id="KW-0805">Transcription regulation</keyword>
<evidence type="ECO:0000256" key="4">
    <source>
        <dbReference type="ARBA" id="ARBA00022898"/>
    </source>
</evidence>
<dbReference type="Gene3D" id="3.40.640.10">
    <property type="entry name" value="Type I PLP-dependent aspartate aminotransferase-like (Major domain)"/>
    <property type="match status" value="1"/>
</dbReference>
<keyword evidence="7" id="KW-0804">Transcription</keyword>
<evidence type="ECO:0000256" key="2">
    <source>
        <dbReference type="ARBA" id="ARBA00005384"/>
    </source>
</evidence>
<dbReference type="SUPFAM" id="SSF46785">
    <property type="entry name" value="Winged helix' DNA-binding domain"/>
    <property type="match status" value="1"/>
</dbReference>
<keyword evidence="3 9" id="KW-0032">Aminotransferase</keyword>
<dbReference type="PRINTS" id="PR00035">
    <property type="entry name" value="HTHGNTR"/>
</dbReference>
<dbReference type="PANTHER" id="PTHR46577:SF1">
    <property type="entry name" value="HTH-TYPE TRANSCRIPTIONAL REGULATORY PROTEIN GABR"/>
    <property type="match status" value="1"/>
</dbReference>